<proteinExistence type="predicted"/>
<evidence type="ECO:0000313" key="2">
    <source>
        <dbReference type="EMBL" id="KUK97729.1"/>
    </source>
</evidence>
<accession>A0A101IM70</accession>
<dbReference type="Proteomes" id="UP000057043">
    <property type="component" value="Unassembled WGS sequence"/>
</dbReference>
<dbReference type="EMBL" id="LGHB01000001">
    <property type="protein sequence ID" value="KUK97729.1"/>
    <property type="molecule type" value="Genomic_DNA"/>
</dbReference>
<comment type="caution">
    <text evidence="2">The sequence shown here is derived from an EMBL/GenBank/DDBJ whole genome shotgun (WGS) entry which is preliminary data.</text>
</comment>
<name>A0A101IM70_9EURY</name>
<dbReference type="Proteomes" id="UP000053961">
    <property type="component" value="Unassembled WGS sequence"/>
</dbReference>
<dbReference type="AlphaFoldDB" id="A0A101IM70"/>
<reference evidence="2" key="1">
    <citation type="journal article" date="2015" name="MBio">
        <title>Genome-resolved metagenomic analysis reveals roles for candidate phyla and other microbial community members in biogeochemical transformations in oil reservoirs.</title>
        <authorList>
            <person name="Hu P."/>
            <person name="Tom L."/>
            <person name="Singh A."/>
            <person name="Thomas B.C."/>
            <person name="Baker B.J."/>
            <person name="Piceno Y.M."/>
            <person name="Andersen G.L."/>
            <person name="Banfield J.F."/>
        </authorList>
    </citation>
    <scope>NUCLEOTIDE SEQUENCE [LARGE SCALE GENOMIC DNA]</scope>
    <source>
        <strain evidence="2">56_747</strain>
    </source>
</reference>
<evidence type="ECO:0000313" key="3">
    <source>
        <dbReference type="Proteomes" id="UP000053961"/>
    </source>
</evidence>
<sequence>MLVLTLMASSVSWAQDEMQYGSKVRWNDVDEGGPLSPFYMGPEFAFWDGGIRGVFDPEDPVYINIDPTDDEVSENDVRLTIFGDLPAGSQVAKADNDVGQPLTKFGTGTTPRAELRFLDVNGDRAYSLNDPIYLNVVPGKINSGDVRITNYQGYPAGSRVADSDLDNGLPTSTLPGMLSFFNTNGNINNGGYAIYDRGDIVYMDTQYPFYMVTINDVRMSI</sequence>
<organism evidence="2 3">
    <name type="scientific">Methanothrix harundinacea</name>
    <dbReference type="NCBI Taxonomy" id="301375"/>
    <lineage>
        <taxon>Archaea</taxon>
        <taxon>Methanobacteriati</taxon>
        <taxon>Methanobacteriota</taxon>
        <taxon>Stenosarchaea group</taxon>
        <taxon>Methanomicrobia</taxon>
        <taxon>Methanotrichales</taxon>
        <taxon>Methanotrichaceae</taxon>
        <taxon>Methanothrix</taxon>
    </lineage>
</organism>
<protein>
    <submittedName>
        <fullName evidence="2">Uncharacterized protein</fullName>
    </submittedName>
</protein>
<dbReference type="PATRIC" id="fig|301375.6.peg.1154"/>
<evidence type="ECO:0000313" key="1">
    <source>
        <dbReference type="EMBL" id="KUK45351.1"/>
    </source>
</evidence>
<evidence type="ECO:0000313" key="4">
    <source>
        <dbReference type="Proteomes" id="UP000057043"/>
    </source>
</evidence>
<dbReference type="EMBL" id="LGFT01000004">
    <property type="protein sequence ID" value="KUK45351.1"/>
    <property type="molecule type" value="Genomic_DNA"/>
</dbReference>
<gene>
    <name evidence="1" type="ORF">XD72_0254</name>
    <name evidence="2" type="ORF">XE07_0143</name>
</gene>
<reference evidence="3 4" key="2">
    <citation type="journal article" date="2015" name="MBio">
        <title>Genome-Resolved Metagenomic Analysis Reveals Roles for Candidate Phyla and Other Microbial Community Members in Biogeochemical Transformations in Oil Reservoirs.</title>
        <authorList>
            <person name="Hu P."/>
            <person name="Tom L."/>
            <person name="Singh A."/>
            <person name="Thomas B.C."/>
            <person name="Baker B.J."/>
            <person name="Piceno Y.M."/>
            <person name="Andersen G.L."/>
            <person name="Banfield J.F."/>
        </authorList>
    </citation>
    <scope>NUCLEOTIDE SEQUENCE [LARGE SCALE GENOMIC DNA]</scope>
    <source>
        <strain evidence="1">57_489</strain>
    </source>
</reference>